<evidence type="ECO:0000313" key="15">
    <source>
        <dbReference type="EMBL" id="CCC52837.1"/>
    </source>
</evidence>
<organism evidence="15">
    <name type="scientific">Trypanosoma vivax (strain Y486)</name>
    <dbReference type="NCBI Taxonomy" id="1055687"/>
    <lineage>
        <taxon>Eukaryota</taxon>
        <taxon>Discoba</taxon>
        <taxon>Euglenozoa</taxon>
        <taxon>Kinetoplastea</taxon>
        <taxon>Metakinetoplastina</taxon>
        <taxon>Trypanosomatida</taxon>
        <taxon>Trypanosomatidae</taxon>
        <taxon>Trypanosoma</taxon>
        <taxon>Duttonella</taxon>
    </lineage>
</organism>
<feature type="domain" description="Protein kinase" evidence="14">
    <location>
        <begin position="109"/>
        <end position="408"/>
    </location>
</feature>
<evidence type="ECO:0000256" key="10">
    <source>
        <dbReference type="ARBA" id="ARBA00051680"/>
    </source>
</evidence>
<keyword evidence="7 11" id="KW-0067">ATP-binding</keyword>
<feature type="compositionally biased region" description="Polar residues" evidence="13">
    <location>
        <begin position="426"/>
        <end position="444"/>
    </location>
</feature>
<comment type="catalytic activity">
    <reaction evidence="8">
        <text>L-seryl-[protein] + ATP = O-phospho-L-seryl-[protein] + ADP + H(+)</text>
        <dbReference type="Rhea" id="RHEA:17989"/>
        <dbReference type="Rhea" id="RHEA-COMP:9863"/>
        <dbReference type="Rhea" id="RHEA-COMP:11604"/>
        <dbReference type="ChEBI" id="CHEBI:15378"/>
        <dbReference type="ChEBI" id="CHEBI:29999"/>
        <dbReference type="ChEBI" id="CHEBI:30616"/>
        <dbReference type="ChEBI" id="CHEBI:83421"/>
        <dbReference type="ChEBI" id="CHEBI:456216"/>
        <dbReference type="EC" id="2.7.12.1"/>
    </reaction>
</comment>
<dbReference type="GO" id="GO:0004674">
    <property type="term" value="F:protein serine/threonine kinase activity"/>
    <property type="evidence" value="ECO:0007669"/>
    <property type="project" value="UniProtKB-KW"/>
</dbReference>
<dbReference type="Gene3D" id="1.10.510.10">
    <property type="entry name" value="Transferase(Phosphotransferase) domain 1"/>
    <property type="match status" value="1"/>
</dbReference>
<dbReference type="PROSITE" id="PS00108">
    <property type="entry name" value="PROTEIN_KINASE_ST"/>
    <property type="match status" value="1"/>
</dbReference>
<evidence type="ECO:0000256" key="4">
    <source>
        <dbReference type="ARBA" id="ARBA00022679"/>
    </source>
</evidence>
<dbReference type="PANTHER" id="PTHR24058">
    <property type="entry name" value="DUAL SPECIFICITY PROTEIN KINASE"/>
    <property type="match status" value="1"/>
</dbReference>
<accession>G0UAK4</accession>
<dbReference type="SUPFAM" id="SSF56112">
    <property type="entry name" value="Protein kinase-like (PK-like)"/>
    <property type="match status" value="1"/>
</dbReference>
<dbReference type="GO" id="GO:0004713">
    <property type="term" value="F:protein tyrosine kinase activity"/>
    <property type="evidence" value="ECO:0007669"/>
    <property type="project" value="RHEA"/>
</dbReference>
<dbReference type="SMR" id="G0UAK4"/>
<dbReference type="VEuPathDB" id="TriTrypDB:TvY486_1103210"/>
<evidence type="ECO:0000256" key="11">
    <source>
        <dbReference type="PROSITE-ProRule" id="PRU10141"/>
    </source>
</evidence>
<dbReference type="GO" id="GO:0005737">
    <property type="term" value="C:cytoplasm"/>
    <property type="evidence" value="ECO:0007669"/>
    <property type="project" value="TreeGrafter"/>
</dbReference>
<dbReference type="Gene3D" id="3.30.10.30">
    <property type="entry name" value="DYRK"/>
    <property type="match status" value="1"/>
</dbReference>
<dbReference type="GO" id="GO:0005524">
    <property type="term" value="F:ATP binding"/>
    <property type="evidence" value="ECO:0007669"/>
    <property type="project" value="UniProtKB-UniRule"/>
</dbReference>
<dbReference type="InterPro" id="IPR042521">
    <property type="entry name" value="DYRK"/>
</dbReference>
<feature type="region of interest" description="Disordered" evidence="13">
    <location>
        <begin position="1"/>
        <end position="38"/>
    </location>
</feature>
<dbReference type="AlphaFoldDB" id="G0UAK4"/>
<keyword evidence="4 15" id="KW-0808">Transferase</keyword>
<evidence type="ECO:0000256" key="6">
    <source>
        <dbReference type="ARBA" id="ARBA00022777"/>
    </source>
</evidence>
<feature type="compositionally biased region" description="Polar residues" evidence="13">
    <location>
        <begin position="27"/>
        <end position="36"/>
    </location>
</feature>
<dbReference type="SMART" id="SM00220">
    <property type="entry name" value="S_TKc"/>
    <property type="match status" value="1"/>
</dbReference>
<dbReference type="PROSITE" id="PS50011">
    <property type="entry name" value="PROTEIN_KINASE_DOM"/>
    <property type="match status" value="1"/>
</dbReference>
<reference evidence="15" key="1">
    <citation type="journal article" date="2012" name="Proc. Natl. Acad. Sci. U.S.A.">
        <title>Antigenic diversity is generated by distinct evolutionary mechanisms in African trypanosome species.</title>
        <authorList>
            <person name="Jackson A.P."/>
            <person name="Berry A."/>
            <person name="Aslett M."/>
            <person name="Allison H.C."/>
            <person name="Burton P."/>
            <person name="Vavrova-Anderson J."/>
            <person name="Brown R."/>
            <person name="Browne H."/>
            <person name="Corton N."/>
            <person name="Hauser H."/>
            <person name="Gamble J."/>
            <person name="Gilderthorp R."/>
            <person name="Marcello L."/>
            <person name="McQuillan J."/>
            <person name="Otto T.D."/>
            <person name="Quail M.A."/>
            <person name="Sanders M.J."/>
            <person name="van Tonder A."/>
            <person name="Ginger M.L."/>
            <person name="Field M.C."/>
            <person name="Barry J.D."/>
            <person name="Hertz-Fowler C."/>
            <person name="Berriman M."/>
        </authorList>
    </citation>
    <scope>NUCLEOTIDE SEQUENCE</scope>
    <source>
        <strain evidence="15">Y486</strain>
    </source>
</reference>
<protein>
    <recommendedName>
        <fullName evidence="2">dual-specificity kinase</fullName>
        <ecNumber evidence="2">2.7.12.1</ecNumber>
    </recommendedName>
</protein>
<dbReference type="CDD" id="cd14210">
    <property type="entry name" value="PKc_DYRK"/>
    <property type="match status" value="1"/>
</dbReference>
<comment type="catalytic activity">
    <reaction evidence="9">
        <text>L-threonyl-[protein] + ATP = O-phospho-L-threonyl-[protein] + ADP + H(+)</text>
        <dbReference type="Rhea" id="RHEA:46608"/>
        <dbReference type="Rhea" id="RHEA-COMP:11060"/>
        <dbReference type="Rhea" id="RHEA-COMP:11605"/>
        <dbReference type="ChEBI" id="CHEBI:15378"/>
        <dbReference type="ChEBI" id="CHEBI:30013"/>
        <dbReference type="ChEBI" id="CHEBI:30616"/>
        <dbReference type="ChEBI" id="CHEBI:61977"/>
        <dbReference type="ChEBI" id="CHEBI:456216"/>
        <dbReference type="EC" id="2.7.12.1"/>
    </reaction>
</comment>
<dbReference type="InterPro" id="IPR000719">
    <property type="entry name" value="Prot_kinase_dom"/>
</dbReference>
<dbReference type="Pfam" id="PF00069">
    <property type="entry name" value="Pkinase"/>
    <property type="match status" value="1"/>
</dbReference>
<dbReference type="GO" id="GO:0106310">
    <property type="term" value="F:protein serine kinase activity"/>
    <property type="evidence" value="ECO:0007669"/>
    <property type="project" value="RHEA"/>
</dbReference>
<evidence type="ECO:0000256" key="5">
    <source>
        <dbReference type="ARBA" id="ARBA00022741"/>
    </source>
</evidence>
<feature type="binding site" evidence="11">
    <location>
        <position position="138"/>
    </location>
    <ligand>
        <name>ATP</name>
        <dbReference type="ChEBI" id="CHEBI:30616"/>
    </ligand>
</feature>
<keyword evidence="5 11" id="KW-0547">Nucleotide-binding</keyword>
<dbReference type="OMA" id="HTVGGNK"/>
<evidence type="ECO:0000256" key="7">
    <source>
        <dbReference type="ARBA" id="ARBA00022840"/>
    </source>
</evidence>
<dbReference type="Gene3D" id="3.30.200.20">
    <property type="entry name" value="Phosphorylase Kinase, domain 1"/>
    <property type="match status" value="1"/>
</dbReference>
<feature type="region of interest" description="Disordered" evidence="13">
    <location>
        <begin position="426"/>
        <end position="453"/>
    </location>
</feature>
<dbReference type="PANTHER" id="PTHR24058:SF22">
    <property type="entry name" value="DUAL SPECIFICITY TYROSINE-PHOSPHORYLATION-REGULATED KINASE 4"/>
    <property type="match status" value="1"/>
</dbReference>
<keyword evidence="3 12" id="KW-0723">Serine/threonine-protein kinase</keyword>
<comment type="similarity">
    <text evidence="1">Belongs to the protein kinase superfamily. CMGC Ser/Thr protein kinase family. MNB/DYRK subfamily.</text>
</comment>
<dbReference type="EC" id="2.7.12.1" evidence="2"/>
<dbReference type="GO" id="GO:0005856">
    <property type="term" value="C:cytoskeleton"/>
    <property type="evidence" value="ECO:0007669"/>
    <property type="project" value="TreeGrafter"/>
</dbReference>
<evidence type="ECO:0000256" key="3">
    <source>
        <dbReference type="ARBA" id="ARBA00022527"/>
    </source>
</evidence>
<evidence type="ECO:0000256" key="2">
    <source>
        <dbReference type="ARBA" id="ARBA00013203"/>
    </source>
</evidence>
<evidence type="ECO:0000256" key="12">
    <source>
        <dbReference type="RuleBase" id="RU000304"/>
    </source>
</evidence>
<dbReference type="InterPro" id="IPR008271">
    <property type="entry name" value="Ser/Thr_kinase_AS"/>
</dbReference>
<name>G0UAK4_TRYVY</name>
<evidence type="ECO:0000256" key="9">
    <source>
        <dbReference type="ARBA" id="ARBA00049308"/>
    </source>
</evidence>
<evidence type="ECO:0000256" key="8">
    <source>
        <dbReference type="ARBA" id="ARBA00049003"/>
    </source>
</evidence>
<evidence type="ECO:0000256" key="1">
    <source>
        <dbReference type="ARBA" id="ARBA00008867"/>
    </source>
</evidence>
<evidence type="ECO:0000256" key="13">
    <source>
        <dbReference type="SAM" id="MobiDB-lite"/>
    </source>
</evidence>
<keyword evidence="6 15" id="KW-0418">Kinase</keyword>
<sequence length="453" mass="51353">MHATHRSLDEAIQQSSSKLQPLRPGKSQGSRNSRQKSLPEGAVLDCEHYLSHLTPYEREEIQNYSEVYYAGQNCERKIPAPVEGGHNKGYDDERGDYIIRMRDHIAYRYEVLGPLGSGSFGQVVKAADHLKGCTVALKVIRNKKRFTTQAKVEVQILNHLKKGDPTGMFGIVQMLDHFYFRNHVCITYELLGLNLYEHMKQRRFSPLPLTVVRKLAAGILMSLLYLWRENIIHCDLKPENILLRSNNGMGVKVIDLGSSCFESARLFTYIQSRFYRAPEVILGLPYSKHIDLWSYGCVLCELATGYPIFPGESEQEQLACIMEFLGVPPCEMILQSPRKHEFFSASANYAPKLVPNSRRKVRFPGTKNIASFLALPENDPFVAFVKLFLCWMPEDRAPPRRAMRHPWIESSVGELMSDTQCLGYNQGAVSGNDNESAGKPQSSLPRLPNIGQR</sequence>
<comment type="catalytic activity">
    <reaction evidence="10">
        <text>L-tyrosyl-[protein] + ATP = O-phospho-L-tyrosyl-[protein] + ADP + H(+)</text>
        <dbReference type="Rhea" id="RHEA:10596"/>
        <dbReference type="Rhea" id="RHEA-COMP:10136"/>
        <dbReference type="Rhea" id="RHEA-COMP:20101"/>
        <dbReference type="ChEBI" id="CHEBI:15378"/>
        <dbReference type="ChEBI" id="CHEBI:30616"/>
        <dbReference type="ChEBI" id="CHEBI:46858"/>
        <dbReference type="ChEBI" id="CHEBI:61978"/>
        <dbReference type="ChEBI" id="CHEBI:456216"/>
        <dbReference type="EC" id="2.7.12.1"/>
    </reaction>
</comment>
<dbReference type="InterPro" id="IPR011009">
    <property type="entry name" value="Kinase-like_dom_sf"/>
</dbReference>
<proteinExistence type="inferred from homology"/>
<gene>
    <name evidence="15" type="ORF">TVY486_1103210</name>
</gene>
<dbReference type="EMBL" id="HE573027">
    <property type="protein sequence ID" value="CCC52837.1"/>
    <property type="molecule type" value="Genomic_DNA"/>
</dbReference>
<dbReference type="InterPro" id="IPR017441">
    <property type="entry name" value="Protein_kinase_ATP_BS"/>
</dbReference>
<dbReference type="GO" id="GO:0004712">
    <property type="term" value="F:protein serine/threonine/tyrosine kinase activity"/>
    <property type="evidence" value="ECO:0007669"/>
    <property type="project" value="UniProtKB-EC"/>
</dbReference>
<dbReference type="InterPro" id="IPR050494">
    <property type="entry name" value="Ser_Thr_dual-spec_kinase"/>
</dbReference>
<evidence type="ECO:0000259" key="14">
    <source>
        <dbReference type="PROSITE" id="PS50011"/>
    </source>
</evidence>
<dbReference type="PROSITE" id="PS00107">
    <property type="entry name" value="PROTEIN_KINASE_ATP"/>
    <property type="match status" value="1"/>
</dbReference>